<dbReference type="InterPro" id="IPR018709">
    <property type="entry name" value="CoA_activase_DUF2229"/>
</dbReference>
<name>A0A934M5L4_9CLOT</name>
<evidence type="ECO:0000259" key="6">
    <source>
        <dbReference type="Pfam" id="PF01869"/>
    </source>
</evidence>
<sequence>MRNLFHIGLDVGSTTVKVVVCDNKDSIVYSRYQRHFSDIKSTIINVIKEAYDYFKEANITIMVTGSGGLSVSEWLNISFIQEVIACTNTIKRFIPCTDVAIELGGEDAKITFFDDGIDQRMNGTCAGGTGAFIDQMASLLQTDAEGLNELAKGYNVIYPIAARCGVFAKTDIQPLLNEGAAKEDIAASIFQSVVNQTISGLACGKSIRGNVAFLGGPLYFLSELRNRFTETLQLTEKQIIFPKNSQLFVAIGAALTSKKENIMSFESLIEKLPRIEEFTSDAVQTLRPLFKDEHELQSFTERHQKYLVKKESLEDFEGNCYLGIDAGSTTTKAALIDDNGNLLYSFYGSNEGSPLKSAVRILKDLYSKLPPKASIVNSAVTGYGEGLIKAALLVDIGEVETVAHYKAAEFFKPGVDFILDIGGQDMKCLKIKNGVIDSIMLNEACSSGCGSFIETFAHSLNMGVKDFAKAAVYSKRPVDLGSRCTVFMNSKVKQAQKEGASVGDISAGLSYSVIKNALFKVIKIRDPKELGKKIIVQGGTFYNDSILRAFELISEREVVRPDIAGIMGAFGASLIAKERYKEGQKSNLLSFDKLESFSTDITMKRCGKCSNNCLLTINKFFDDREFISGNRCERGIGLDHKINEIPNIFDYKYRKIFDYKPLKKEEAKRGSIGIPRVLNIYENYPFWFTFFTKLGFRVELSPRSSKEIYELGIETIPSESACYPAKIVHGHIISLVNRGINFIFYPCIPYEQKEQVQADNNYNCPMVTSYPEVIKNNMDILRDKDIKFMNPFLPIDNEGRLIKRLFDELKDFNINRDEIKQAVAEAYKEDRKVKEDIRNKGEEVLRYLKETDRKGIVLAGRPYHLDPEINHGIPNIITSYGMAVLTEDSIAHLGEVERPLKVVDQWVYHSRLYAAASFVATQENLELIQLNSFGCGLDAVTTDQVQDILNSYEKIYTVLKIDEGSNLGAVKIRIRSLKAALEERDSTGFKPKKMLKSSGKIVFTKEMRKTHTILCPQMSPIHFQFVQEAFKASGYNLEVLPSVDKKAVDEGLKYVNNDACYPSIIVVGQLIEALKSGKYDLNNTSVLITQTGGGCRATNYIGFLRKALKEAGMLNIPVISLNPIGIEKNPGFKITAGLLNKAMLGLLYGDLFMRVLYKVRPYEKIPGSANILYEKWIEKCKQNVINGNHKEFKENIYAIVEDFDTLEINNIRKPKIGIVGEILVKFHPTANNNIVDIIEKEGAEAVMPDLVDFFLYCAYDAKFKYEYLSGNRRNKIIRNTLIRAIEYYRKPMKAALANSKRFSPPIEIERLAEGASQIVSLGNQTGEGWFLTAEMVELIESGTKNIVCMQPFACLPNHVTGKGMIKELKRRYPGANIAAIDYDPGASEVNQLNRIKLMLSVAFKAMENEVLKSQTETKDQIAAEDGTKK</sequence>
<dbReference type="GO" id="GO:0051536">
    <property type="term" value="F:iron-sulfur cluster binding"/>
    <property type="evidence" value="ECO:0007669"/>
    <property type="project" value="UniProtKB-KW"/>
</dbReference>
<evidence type="ECO:0000256" key="4">
    <source>
        <dbReference type="ARBA" id="ARBA00023014"/>
    </source>
</evidence>
<keyword evidence="3" id="KW-0408">Iron</keyword>
<dbReference type="InterPro" id="IPR043129">
    <property type="entry name" value="ATPase_NBD"/>
</dbReference>
<protein>
    <submittedName>
        <fullName evidence="8">2-hydroxyacyl-CoA dehydratase</fullName>
    </submittedName>
</protein>
<gene>
    <name evidence="8" type="ORF">I6U51_13510</name>
</gene>
<feature type="domain" description="ATPase BadF/BadG/BcrA/BcrD type" evidence="6">
    <location>
        <begin position="7"/>
        <end position="256"/>
    </location>
</feature>
<dbReference type="Proteomes" id="UP000622687">
    <property type="component" value="Unassembled WGS sequence"/>
</dbReference>
<feature type="domain" description="ATPase BadF/BadG/BcrA/BcrD type" evidence="6">
    <location>
        <begin position="322"/>
        <end position="576"/>
    </location>
</feature>
<dbReference type="NCBIfam" id="TIGR00241">
    <property type="entry name" value="CoA_E_activ"/>
    <property type="match status" value="1"/>
</dbReference>
<evidence type="ECO:0000256" key="5">
    <source>
        <dbReference type="SAM" id="Coils"/>
    </source>
</evidence>
<evidence type="ECO:0000256" key="1">
    <source>
        <dbReference type="ARBA" id="ARBA00001966"/>
    </source>
</evidence>
<evidence type="ECO:0000313" key="8">
    <source>
        <dbReference type="EMBL" id="MBI6873718.1"/>
    </source>
</evidence>
<keyword evidence="5" id="KW-0175">Coiled coil</keyword>
<keyword evidence="2" id="KW-0479">Metal-binding</keyword>
<dbReference type="Gene3D" id="3.30.420.40">
    <property type="match status" value="4"/>
</dbReference>
<accession>A0A934M5L4</accession>
<dbReference type="InterPro" id="IPR008275">
    <property type="entry name" value="CoA_E_activase_dom"/>
</dbReference>
<keyword evidence="9" id="KW-1185">Reference proteome</keyword>
<reference evidence="8" key="1">
    <citation type="submission" date="2020-12" db="EMBL/GenBank/DDBJ databases">
        <title>Clostridium thailandense sp. nov., a novel acetogenic bacterium isolated from peat land soil in Thailand.</title>
        <authorList>
            <person name="Chaikitkaew S."/>
            <person name="Birkeland N.K."/>
        </authorList>
    </citation>
    <scope>NUCLEOTIDE SEQUENCE</scope>
    <source>
        <strain evidence="8">DSM 17425</strain>
    </source>
</reference>
<keyword evidence="4" id="KW-0411">Iron-sulfur</keyword>
<evidence type="ECO:0000259" key="7">
    <source>
        <dbReference type="Pfam" id="PF09989"/>
    </source>
</evidence>
<proteinExistence type="predicted"/>
<comment type="cofactor">
    <cofactor evidence="1">
        <name>[4Fe-4S] cluster</name>
        <dbReference type="ChEBI" id="CHEBI:49883"/>
    </cofactor>
</comment>
<evidence type="ECO:0000256" key="2">
    <source>
        <dbReference type="ARBA" id="ARBA00022723"/>
    </source>
</evidence>
<dbReference type="CDD" id="cd24034">
    <property type="entry name" value="ASKHA_NBD_O66634-like_rpt1"/>
    <property type="match status" value="1"/>
</dbReference>
<dbReference type="InterPro" id="IPR002731">
    <property type="entry name" value="ATPase_BadF"/>
</dbReference>
<dbReference type="InterPro" id="IPR051805">
    <property type="entry name" value="Dehydratase_Activator_Redct"/>
</dbReference>
<dbReference type="Pfam" id="PF01869">
    <property type="entry name" value="BcrAD_BadFG"/>
    <property type="match status" value="2"/>
</dbReference>
<evidence type="ECO:0000313" key="9">
    <source>
        <dbReference type="Proteomes" id="UP000622687"/>
    </source>
</evidence>
<dbReference type="EMBL" id="JAEEGB010000015">
    <property type="protein sequence ID" value="MBI6873718.1"/>
    <property type="molecule type" value="Genomic_DNA"/>
</dbReference>
<dbReference type="PANTHER" id="PTHR32329">
    <property type="entry name" value="BIFUNCTIONAL PROTEIN [INCLUDES 2-HYDROXYACYL-COA DEHYDRATASE (N-TER) AND ITS ACTIVATOR DOMAIN (C_TERM)-RELATED"/>
    <property type="match status" value="1"/>
</dbReference>
<dbReference type="PANTHER" id="PTHR32329:SF4">
    <property type="entry name" value="ACTIVATOR OF 2-HYDROXYACYL-COA DEHYDRATASE"/>
    <property type="match status" value="1"/>
</dbReference>
<dbReference type="GO" id="GO:0046872">
    <property type="term" value="F:metal ion binding"/>
    <property type="evidence" value="ECO:0007669"/>
    <property type="project" value="UniProtKB-KW"/>
</dbReference>
<dbReference type="Pfam" id="PF09989">
    <property type="entry name" value="DUF2229"/>
    <property type="match status" value="1"/>
</dbReference>
<dbReference type="SUPFAM" id="SSF53067">
    <property type="entry name" value="Actin-like ATPase domain"/>
    <property type="match status" value="2"/>
</dbReference>
<feature type="coiled-coil region" evidence="5">
    <location>
        <begin position="802"/>
        <end position="829"/>
    </location>
</feature>
<comment type="caution">
    <text evidence="8">The sequence shown here is derived from an EMBL/GenBank/DDBJ whole genome shotgun (WGS) entry which is preliminary data.</text>
</comment>
<dbReference type="CDD" id="cd24035">
    <property type="entry name" value="ASKHA_NBD_O66634-like_rpt2"/>
    <property type="match status" value="1"/>
</dbReference>
<organism evidence="8 9">
    <name type="scientific">Clostridium aciditolerans</name>
    <dbReference type="NCBI Taxonomy" id="339861"/>
    <lineage>
        <taxon>Bacteria</taxon>
        <taxon>Bacillati</taxon>
        <taxon>Bacillota</taxon>
        <taxon>Clostridia</taxon>
        <taxon>Eubacteriales</taxon>
        <taxon>Clostridiaceae</taxon>
        <taxon>Clostridium</taxon>
    </lineage>
</organism>
<evidence type="ECO:0000256" key="3">
    <source>
        <dbReference type="ARBA" id="ARBA00023004"/>
    </source>
</evidence>
<feature type="domain" description="DUF2229" evidence="7">
    <location>
        <begin position="672"/>
        <end position="890"/>
    </location>
</feature>
<dbReference type="RefSeq" id="WP_211143146.1">
    <property type="nucleotide sequence ID" value="NZ_JAEEGB010000015.1"/>
</dbReference>